<dbReference type="RefSeq" id="WP_014967253.1">
    <property type="nucleotide sequence ID" value="NC_018664.1"/>
</dbReference>
<dbReference type="AlphaFoldDB" id="K0B0E2"/>
<feature type="domain" description="FRG" evidence="1">
    <location>
        <begin position="28"/>
        <end position="131"/>
    </location>
</feature>
<sequence length="286" mass="33760">MKIENHQENIFCEYTIKSWNDCRNLFEYIKNWVFRGQSNSSWSLQTTLERGSLANNSDMRKIPIIEKNIISKFQRRAFQYIEKVPEKDDVIEWLSLLQHHGGSTRLLDFSYSYYVALFFSTDNALQESAVYCLNKELIYDKGLETEIWRGLKNKNIYGTKEYCNQVLKDQVRSPLVMLIEPFNLHERLSRQQGLFAVPFEGQQSFEYNLSLTVNRYQKALPKSKKIDDYNDLIDMLNEECALLKVKIPQKFHNEIRRDLKLMNITNETLFPGIDGFAKSLSEEFDI</sequence>
<evidence type="ECO:0000259" key="1">
    <source>
        <dbReference type="SMART" id="SM00901"/>
    </source>
</evidence>
<dbReference type="HOGENOM" id="CLU_050026_1_0_9"/>
<accession>K0B0E2</accession>
<organism evidence="2 3">
    <name type="scientific">Gottschalkia acidurici (strain ATCC 7906 / DSM 604 / BCRC 14475 / CIP 104303 / KCTC 5404 / NCIMB 10678 / 9a)</name>
    <name type="common">Clostridium acidurici</name>
    <dbReference type="NCBI Taxonomy" id="1128398"/>
    <lineage>
        <taxon>Bacteria</taxon>
        <taxon>Bacillati</taxon>
        <taxon>Bacillota</taxon>
        <taxon>Tissierellia</taxon>
        <taxon>Tissierellales</taxon>
        <taxon>Gottschalkiaceae</taxon>
        <taxon>Gottschalkia</taxon>
    </lineage>
</organism>
<gene>
    <name evidence="2" type="ordered locus">Curi_c11020</name>
</gene>
<dbReference type="Pfam" id="PF08867">
    <property type="entry name" value="FRG"/>
    <property type="match status" value="1"/>
</dbReference>
<protein>
    <submittedName>
        <fullName evidence="2">FRG domain-containing protein</fullName>
    </submittedName>
</protein>
<dbReference type="Proteomes" id="UP000006094">
    <property type="component" value="Chromosome"/>
</dbReference>
<dbReference type="EMBL" id="CP003326">
    <property type="protein sequence ID" value="AFS78116.1"/>
    <property type="molecule type" value="Genomic_DNA"/>
</dbReference>
<name>K0B0E2_GOTA9</name>
<proteinExistence type="predicted"/>
<keyword evidence="3" id="KW-1185">Reference proteome</keyword>
<dbReference type="InterPro" id="IPR014966">
    <property type="entry name" value="FRG-dom"/>
</dbReference>
<dbReference type="SMART" id="SM00901">
    <property type="entry name" value="FRG"/>
    <property type="match status" value="1"/>
</dbReference>
<evidence type="ECO:0000313" key="2">
    <source>
        <dbReference type="EMBL" id="AFS78116.1"/>
    </source>
</evidence>
<reference evidence="2 3" key="1">
    <citation type="journal article" date="2012" name="PLoS ONE">
        <title>The purine-utilizing bacterium Clostridium acidurici 9a: a genome-guided metabolic reconsideration.</title>
        <authorList>
            <person name="Hartwich K."/>
            <person name="Poehlein A."/>
            <person name="Daniel R."/>
        </authorList>
    </citation>
    <scope>NUCLEOTIDE SEQUENCE [LARGE SCALE GENOMIC DNA]</scope>
    <source>
        <strain evidence="3">ATCC 7906 / DSM 604 / BCRC 14475 / CIP 104303 / KCTC 5404 / NCIMB 10678 / 9a</strain>
    </source>
</reference>
<dbReference type="OrthoDB" id="9816036at2"/>
<evidence type="ECO:0000313" key="3">
    <source>
        <dbReference type="Proteomes" id="UP000006094"/>
    </source>
</evidence>
<dbReference type="KEGG" id="cad:Curi_c11020"/>
<dbReference type="STRING" id="1128398.Curi_c11020"/>